<dbReference type="Pfam" id="PF01466">
    <property type="entry name" value="Skp1"/>
    <property type="match status" value="1"/>
</dbReference>
<dbReference type="FunFam" id="3.30.710.10:FF:000026">
    <property type="entry name" value="E3 ubiquitin ligase complex SCF subunit"/>
    <property type="match status" value="1"/>
</dbReference>
<dbReference type="Gene3D" id="3.30.710.10">
    <property type="entry name" value="Potassium Channel Kv1.1, Chain A"/>
    <property type="match status" value="1"/>
</dbReference>
<dbReference type="GO" id="GO:0016301">
    <property type="term" value="F:kinase activity"/>
    <property type="evidence" value="ECO:0007669"/>
    <property type="project" value="UniProtKB-KW"/>
</dbReference>
<evidence type="ECO:0000256" key="2">
    <source>
        <dbReference type="ARBA" id="ARBA00022786"/>
    </source>
</evidence>
<name>A0AAW2YMM2_9EUKA</name>
<dbReference type="GO" id="GO:0006511">
    <property type="term" value="P:ubiquitin-dependent protein catabolic process"/>
    <property type="evidence" value="ECO:0007669"/>
    <property type="project" value="InterPro"/>
</dbReference>
<dbReference type="AlphaFoldDB" id="A0AAW2YMM2"/>
<evidence type="ECO:0000313" key="6">
    <source>
        <dbReference type="EMBL" id="KAL0477914.1"/>
    </source>
</evidence>
<evidence type="ECO:0000256" key="1">
    <source>
        <dbReference type="ARBA" id="ARBA00009993"/>
    </source>
</evidence>
<keyword evidence="2 3" id="KW-0833">Ubl conjugation pathway</keyword>
<dbReference type="InterPro" id="IPR036296">
    <property type="entry name" value="SKP1-like_dim_sf"/>
</dbReference>
<dbReference type="InterPro" id="IPR016073">
    <property type="entry name" value="Skp1_comp_POZ"/>
</dbReference>
<dbReference type="PIRSF" id="PIRSF028729">
    <property type="entry name" value="E3_ubiquit_lig_SCF_Skp"/>
    <property type="match status" value="1"/>
</dbReference>
<dbReference type="InterPro" id="IPR011333">
    <property type="entry name" value="SKP1/BTB/POZ_sf"/>
</dbReference>
<dbReference type="SUPFAM" id="SSF54695">
    <property type="entry name" value="POZ domain"/>
    <property type="match status" value="1"/>
</dbReference>
<dbReference type="CDD" id="cd18322">
    <property type="entry name" value="BTB_POZ_SKP1"/>
    <property type="match status" value="1"/>
</dbReference>
<gene>
    <name evidence="6" type="ORF">AKO1_005396</name>
</gene>
<keyword evidence="7" id="KW-1185">Reference proteome</keyword>
<dbReference type="PANTHER" id="PTHR11165">
    <property type="entry name" value="SKP1"/>
    <property type="match status" value="1"/>
</dbReference>
<keyword evidence="6" id="KW-0808">Transferase</keyword>
<keyword evidence="6" id="KW-0418">Kinase</keyword>
<comment type="pathway">
    <text evidence="3">Protein modification; protein ubiquitination.</text>
</comment>
<dbReference type="InterPro" id="IPR001232">
    <property type="entry name" value="SKP1-like"/>
</dbReference>
<comment type="caution">
    <text evidence="6">The sequence shown here is derived from an EMBL/GenBank/DDBJ whole genome shotgun (WGS) entry which is preliminary data.</text>
</comment>
<dbReference type="InterPro" id="IPR016072">
    <property type="entry name" value="Skp1_comp_dimer"/>
</dbReference>
<proteinExistence type="inferred from homology"/>
<comment type="similarity">
    <text evidence="1 3">Belongs to the SKP1 family.</text>
</comment>
<accession>A0AAW2YMM2</accession>
<reference evidence="6 7" key="1">
    <citation type="submission" date="2024-03" db="EMBL/GenBank/DDBJ databases">
        <title>The Acrasis kona genome and developmental transcriptomes reveal deep origins of eukaryotic multicellular pathways.</title>
        <authorList>
            <person name="Sheikh S."/>
            <person name="Fu C.-J."/>
            <person name="Brown M.W."/>
            <person name="Baldauf S.L."/>
        </authorList>
    </citation>
    <scope>NUCLEOTIDE SEQUENCE [LARGE SCALE GENOMIC DNA]</scope>
    <source>
        <strain evidence="6 7">ATCC MYA-3509</strain>
    </source>
</reference>
<dbReference type="InterPro" id="IPR016897">
    <property type="entry name" value="SKP1"/>
</dbReference>
<dbReference type="EMBL" id="JAOPGA020000280">
    <property type="protein sequence ID" value="KAL0477914.1"/>
    <property type="molecule type" value="Genomic_DNA"/>
</dbReference>
<feature type="domain" description="SKP1 component dimerisation" evidence="4">
    <location>
        <begin position="114"/>
        <end position="160"/>
    </location>
</feature>
<evidence type="ECO:0000259" key="5">
    <source>
        <dbReference type="Pfam" id="PF03931"/>
    </source>
</evidence>
<dbReference type="Pfam" id="PF03931">
    <property type="entry name" value="Skp1_POZ"/>
    <property type="match status" value="1"/>
</dbReference>
<organism evidence="6 7">
    <name type="scientific">Acrasis kona</name>
    <dbReference type="NCBI Taxonomy" id="1008807"/>
    <lineage>
        <taxon>Eukaryota</taxon>
        <taxon>Discoba</taxon>
        <taxon>Heterolobosea</taxon>
        <taxon>Tetramitia</taxon>
        <taxon>Eutetramitia</taxon>
        <taxon>Acrasidae</taxon>
        <taxon>Acrasis</taxon>
    </lineage>
</organism>
<dbReference type="SMART" id="SM00512">
    <property type="entry name" value="Skp1"/>
    <property type="match status" value="1"/>
</dbReference>
<dbReference type="Proteomes" id="UP001431209">
    <property type="component" value="Unassembled WGS sequence"/>
</dbReference>
<protein>
    <submittedName>
        <fullName evidence="6">S-phase kinase-associated protein Skp1</fullName>
    </submittedName>
</protein>
<evidence type="ECO:0000256" key="3">
    <source>
        <dbReference type="PIRNR" id="PIRNR028729"/>
    </source>
</evidence>
<evidence type="ECO:0000259" key="4">
    <source>
        <dbReference type="Pfam" id="PF01466"/>
    </source>
</evidence>
<evidence type="ECO:0000313" key="7">
    <source>
        <dbReference type="Proteomes" id="UP001431209"/>
    </source>
</evidence>
<dbReference type="SUPFAM" id="SSF81382">
    <property type="entry name" value="Skp1 dimerisation domain-like"/>
    <property type="match status" value="1"/>
</dbReference>
<feature type="domain" description="SKP1 component POZ" evidence="5">
    <location>
        <begin position="4"/>
        <end position="67"/>
    </location>
</feature>
<sequence length="169" mass="19639">MPNQISLLSRDGETLTVEREIIQMSLLVKDMLEDGDDEDDDTPVIPVPNVDAETLQNIVEYCEHHHNNPADEIERPLRNKLEDVLSDWDLRFLNKLDQTMLLQVIMAANYMNIKDLLDLTCAKISSNLKDKTPEYIKELFGISSDFTEEELERIKKQNNWVEQQQPNIL</sequence>